<evidence type="ECO:0000313" key="2">
    <source>
        <dbReference type="EMBL" id="CAK0859277.1"/>
    </source>
</evidence>
<feature type="region of interest" description="Disordered" evidence="1">
    <location>
        <begin position="118"/>
        <end position="140"/>
    </location>
</feature>
<keyword evidence="3" id="KW-1185">Reference proteome</keyword>
<protein>
    <submittedName>
        <fullName evidence="2">Uncharacterized protein</fullName>
    </submittedName>
</protein>
<organism evidence="2 3">
    <name type="scientific">Prorocentrum cordatum</name>
    <dbReference type="NCBI Taxonomy" id="2364126"/>
    <lineage>
        <taxon>Eukaryota</taxon>
        <taxon>Sar</taxon>
        <taxon>Alveolata</taxon>
        <taxon>Dinophyceae</taxon>
        <taxon>Prorocentrales</taxon>
        <taxon>Prorocentraceae</taxon>
        <taxon>Prorocentrum</taxon>
    </lineage>
</organism>
<sequence>MCAGTTRKQATAGALLRKVMRFPNLLRSDCKVLEINVLGQEESVPLALHPDGEEHCVGVPSSGGEAASLVLALRDSGAEATTAASDASQAAGPAEASKYLAQHGVLPYVHRLQPITVESGGAAEKEDDDDDGDAFTQVGNPCQYV</sequence>
<reference evidence="2" key="1">
    <citation type="submission" date="2023-10" db="EMBL/GenBank/DDBJ databases">
        <authorList>
            <person name="Chen Y."/>
            <person name="Shah S."/>
            <person name="Dougan E. K."/>
            <person name="Thang M."/>
            <person name="Chan C."/>
        </authorList>
    </citation>
    <scope>NUCLEOTIDE SEQUENCE [LARGE SCALE GENOMIC DNA]</scope>
</reference>
<proteinExistence type="predicted"/>
<evidence type="ECO:0000256" key="1">
    <source>
        <dbReference type="SAM" id="MobiDB-lite"/>
    </source>
</evidence>
<evidence type="ECO:0000313" key="3">
    <source>
        <dbReference type="Proteomes" id="UP001189429"/>
    </source>
</evidence>
<name>A0ABN9UHY7_9DINO</name>
<comment type="caution">
    <text evidence="2">The sequence shown here is derived from an EMBL/GenBank/DDBJ whole genome shotgun (WGS) entry which is preliminary data.</text>
</comment>
<dbReference type="EMBL" id="CAUYUJ010015885">
    <property type="protein sequence ID" value="CAK0859277.1"/>
    <property type="molecule type" value="Genomic_DNA"/>
</dbReference>
<dbReference type="Proteomes" id="UP001189429">
    <property type="component" value="Unassembled WGS sequence"/>
</dbReference>
<gene>
    <name evidence="2" type="ORF">PCOR1329_LOCUS48696</name>
</gene>
<accession>A0ABN9UHY7</accession>